<dbReference type="EMBL" id="AP018515">
    <property type="protein sequence ID" value="BBC78755.1"/>
    <property type="molecule type" value="Genomic_DNA"/>
</dbReference>
<evidence type="ECO:0000313" key="2">
    <source>
        <dbReference type="Proteomes" id="UP000270034"/>
    </source>
</evidence>
<sequence length="47" mass="5285">MHKTTVSNWANTNRHVSDALLDILDLERVTLYRPKKALQNGQGAHNG</sequence>
<dbReference type="AlphaFoldDB" id="A0A2Z5ZED1"/>
<name>A0A2Z5ZED1_9PROT</name>
<proteinExistence type="predicted"/>
<dbReference type="KEGG" id="aot:AcetOri_orf00590"/>
<reference evidence="1 2" key="1">
    <citation type="submission" date="2018-02" db="EMBL/GenBank/DDBJ databases">
        <title>Acetobacter orientalis genome.</title>
        <authorList>
            <person name="Nakashima N."/>
            <person name="Tamura T."/>
        </authorList>
    </citation>
    <scope>NUCLEOTIDE SEQUENCE [LARGE SCALE GENOMIC DNA]</scope>
    <source>
        <strain evidence="1 2">FAN1</strain>
    </source>
</reference>
<dbReference type="Proteomes" id="UP000270034">
    <property type="component" value="Chromosome"/>
</dbReference>
<organism evidence="1 2">
    <name type="scientific">Acetobacter orientalis</name>
    <dbReference type="NCBI Taxonomy" id="146474"/>
    <lineage>
        <taxon>Bacteria</taxon>
        <taxon>Pseudomonadati</taxon>
        <taxon>Pseudomonadota</taxon>
        <taxon>Alphaproteobacteria</taxon>
        <taxon>Acetobacterales</taxon>
        <taxon>Acetobacteraceae</taxon>
        <taxon>Acetobacter</taxon>
    </lineage>
</organism>
<protein>
    <submittedName>
        <fullName evidence="1">Beta-lactamase domain protein</fullName>
    </submittedName>
</protein>
<gene>
    <name evidence="1" type="ORF">AcetOrient_orf00590</name>
</gene>
<accession>A0A2Z5ZED1</accession>
<evidence type="ECO:0000313" key="1">
    <source>
        <dbReference type="EMBL" id="BBC78755.1"/>
    </source>
</evidence>